<evidence type="ECO:0000256" key="9">
    <source>
        <dbReference type="RuleBase" id="RU362042"/>
    </source>
</evidence>
<sequence>METIKTISFTLLLVLGFRFFVAEPRYIPSESMLPTLQINDRLIIDKLSYKLIKPERGAVVVFEPTALLKQQNFKDAMIKRVIGLPGDRVEIKGGRVYINEQPLRENYIAEKPEYHYGPVEVPSGEYLVLGDNRNHSYDSHDWGFVPRHQIIGRAAIRFWPLHRFGQLFGS</sequence>
<evidence type="ECO:0000256" key="1">
    <source>
        <dbReference type="ARBA" id="ARBA00000677"/>
    </source>
</evidence>
<organism evidence="11">
    <name type="scientific">Symploca sp. SIO1C4</name>
    <dbReference type="NCBI Taxonomy" id="2607765"/>
    <lineage>
        <taxon>Bacteria</taxon>
        <taxon>Bacillati</taxon>
        <taxon>Cyanobacteriota</taxon>
        <taxon>Cyanophyceae</taxon>
        <taxon>Coleofasciculales</taxon>
        <taxon>Coleofasciculaceae</taxon>
        <taxon>Symploca</taxon>
    </lineage>
</organism>
<dbReference type="Gene3D" id="2.10.109.10">
    <property type="entry name" value="Umud Fragment, subunit A"/>
    <property type="match status" value="1"/>
</dbReference>
<evidence type="ECO:0000256" key="2">
    <source>
        <dbReference type="ARBA" id="ARBA00004401"/>
    </source>
</evidence>
<evidence type="ECO:0000313" key="11">
    <source>
        <dbReference type="EMBL" id="NER26563.1"/>
    </source>
</evidence>
<comment type="caution">
    <text evidence="11">The sequence shown here is derived from an EMBL/GenBank/DDBJ whole genome shotgun (WGS) entry which is preliminary data.</text>
</comment>
<keyword evidence="6 8" id="KW-0378">Hydrolase</keyword>
<comment type="catalytic activity">
    <reaction evidence="1 8">
        <text>Cleavage of hydrophobic, N-terminal signal or leader sequences from secreted and periplasmic proteins.</text>
        <dbReference type="EC" id="3.4.21.89"/>
    </reaction>
</comment>
<evidence type="ECO:0000256" key="8">
    <source>
        <dbReference type="RuleBase" id="RU003993"/>
    </source>
</evidence>
<dbReference type="InterPro" id="IPR019756">
    <property type="entry name" value="Pept_S26A_signal_pept_1_Ser-AS"/>
</dbReference>
<evidence type="ECO:0000259" key="10">
    <source>
        <dbReference type="Pfam" id="PF10502"/>
    </source>
</evidence>
<dbReference type="InterPro" id="IPR036286">
    <property type="entry name" value="LexA/Signal_pep-like_sf"/>
</dbReference>
<dbReference type="NCBIfam" id="TIGR02227">
    <property type="entry name" value="sigpep_I_bact"/>
    <property type="match status" value="1"/>
</dbReference>
<evidence type="ECO:0000256" key="6">
    <source>
        <dbReference type="ARBA" id="ARBA00022801"/>
    </source>
</evidence>
<dbReference type="PROSITE" id="PS00760">
    <property type="entry name" value="SPASE_I_2"/>
    <property type="match status" value="1"/>
</dbReference>
<name>A0A6B3N4W1_9CYAN</name>
<feature type="domain" description="Peptidase S26" evidence="10">
    <location>
        <begin position="2"/>
        <end position="159"/>
    </location>
</feature>
<dbReference type="AlphaFoldDB" id="A0A6B3N4W1"/>
<reference evidence="11" key="1">
    <citation type="submission" date="2019-11" db="EMBL/GenBank/DDBJ databases">
        <title>Genomic insights into an expanded diversity of filamentous marine cyanobacteria reveals the extraordinary biosynthetic potential of Moorea and Okeania.</title>
        <authorList>
            <person name="Ferreira Leao T."/>
            <person name="Wang M."/>
            <person name="Moss N."/>
            <person name="Da Silva R."/>
            <person name="Sanders J."/>
            <person name="Nurk S."/>
            <person name="Gurevich A."/>
            <person name="Humphrey G."/>
            <person name="Reher R."/>
            <person name="Zhu Q."/>
            <person name="Belda-Ferre P."/>
            <person name="Glukhov E."/>
            <person name="Rex R."/>
            <person name="Dorrestein P.C."/>
            <person name="Knight R."/>
            <person name="Pevzner P."/>
            <person name="Gerwick W.H."/>
            <person name="Gerwick L."/>
        </authorList>
    </citation>
    <scope>NUCLEOTIDE SEQUENCE</scope>
    <source>
        <strain evidence="11">SIO1C4</strain>
    </source>
</reference>
<dbReference type="InterPro" id="IPR019533">
    <property type="entry name" value="Peptidase_S26"/>
</dbReference>
<dbReference type="Pfam" id="PF10502">
    <property type="entry name" value="Peptidase_S26"/>
    <property type="match status" value="1"/>
</dbReference>
<evidence type="ECO:0000256" key="3">
    <source>
        <dbReference type="ARBA" id="ARBA00009370"/>
    </source>
</evidence>
<dbReference type="InterPro" id="IPR019757">
    <property type="entry name" value="Pept_S26A_signal_pept_1_Lys-AS"/>
</dbReference>
<evidence type="ECO:0000256" key="4">
    <source>
        <dbReference type="ARBA" id="ARBA00013208"/>
    </source>
</evidence>
<dbReference type="CDD" id="cd06530">
    <property type="entry name" value="S26_SPase_I"/>
    <property type="match status" value="1"/>
</dbReference>
<feature type="active site" evidence="7">
    <location>
        <position position="79"/>
    </location>
</feature>
<keyword evidence="5 8" id="KW-0645">Protease</keyword>
<dbReference type="EMBL" id="JAAHFQ010000035">
    <property type="protein sequence ID" value="NER26563.1"/>
    <property type="molecule type" value="Genomic_DNA"/>
</dbReference>
<evidence type="ECO:0000256" key="7">
    <source>
        <dbReference type="PIRSR" id="PIRSR600223-1"/>
    </source>
</evidence>
<comment type="similarity">
    <text evidence="3 9">Belongs to the peptidase S26 family.</text>
</comment>
<proteinExistence type="inferred from homology"/>
<dbReference type="GO" id="GO:0005886">
    <property type="term" value="C:plasma membrane"/>
    <property type="evidence" value="ECO:0007669"/>
    <property type="project" value="UniProtKB-SubCell"/>
</dbReference>
<dbReference type="GO" id="GO:0004252">
    <property type="term" value="F:serine-type endopeptidase activity"/>
    <property type="evidence" value="ECO:0007669"/>
    <property type="project" value="InterPro"/>
</dbReference>
<dbReference type="PROSITE" id="PS00501">
    <property type="entry name" value="SPASE_I_1"/>
    <property type="match status" value="1"/>
</dbReference>
<evidence type="ECO:0000256" key="5">
    <source>
        <dbReference type="ARBA" id="ARBA00022670"/>
    </source>
</evidence>
<protein>
    <recommendedName>
        <fullName evidence="4 8">Signal peptidase I</fullName>
        <ecNumber evidence="4 8">3.4.21.89</ecNumber>
    </recommendedName>
</protein>
<comment type="subcellular location">
    <subcellularLocation>
        <location evidence="2">Cell membrane</location>
        <topology evidence="2">Single-pass type II membrane protein</topology>
    </subcellularLocation>
    <subcellularLocation>
        <location evidence="9">Membrane</location>
        <topology evidence="9">Single-pass type II membrane protein</topology>
    </subcellularLocation>
</comment>
<gene>
    <name evidence="11" type="primary">lepB</name>
    <name evidence="11" type="ORF">F6J89_02760</name>
</gene>
<dbReference type="PANTHER" id="PTHR43390:SF1">
    <property type="entry name" value="CHLOROPLAST PROCESSING PEPTIDASE"/>
    <property type="match status" value="1"/>
</dbReference>
<dbReference type="InterPro" id="IPR000223">
    <property type="entry name" value="Pept_S26A_signal_pept_1"/>
</dbReference>
<dbReference type="EC" id="3.4.21.89" evidence="4 8"/>
<dbReference type="PRINTS" id="PR00727">
    <property type="entry name" value="LEADERPTASE"/>
</dbReference>
<dbReference type="GO" id="GO:0006465">
    <property type="term" value="P:signal peptide processing"/>
    <property type="evidence" value="ECO:0007669"/>
    <property type="project" value="InterPro"/>
</dbReference>
<dbReference type="SUPFAM" id="SSF51306">
    <property type="entry name" value="LexA/Signal peptidase"/>
    <property type="match status" value="1"/>
</dbReference>
<accession>A0A6B3N4W1</accession>
<dbReference type="PANTHER" id="PTHR43390">
    <property type="entry name" value="SIGNAL PEPTIDASE I"/>
    <property type="match status" value="1"/>
</dbReference>
<dbReference type="GO" id="GO:0009003">
    <property type="term" value="F:signal peptidase activity"/>
    <property type="evidence" value="ECO:0007669"/>
    <property type="project" value="UniProtKB-EC"/>
</dbReference>
<dbReference type="PROSITE" id="PS00761">
    <property type="entry name" value="SPASE_I_3"/>
    <property type="match status" value="1"/>
</dbReference>
<dbReference type="InterPro" id="IPR019758">
    <property type="entry name" value="Pept_S26A_signal_pept_1_CS"/>
</dbReference>
<feature type="active site" evidence="7">
    <location>
        <position position="31"/>
    </location>
</feature>